<sequence>MTLRKLAAGSGYEYLTNQVAALDSTEKGATPLADYYAAKGEAPGRWLGSGLVGIGGLEAGDVVTAEQMTHLFGSGCDPVSGQPLGSPYKVFTNETADAFAARVGELLADTPKPSSAERAVARTITARGMFVDEHGREPTAPELSAAVARYARARQTAVAGFDLTFSPVKSVSTLWAIAPPEIALKIEQAHAAAINDALVFIEQHALFTREGKDGARQVETRGLIATAFTHRDSRAGDPDLHTHVAVANKVQTKQGKWLSIYGRVLHQHVVAASETYNTALERHLTTTLGVRFTERPGAQRERRPIREVVGIDRELCEAWSSRRADIVVRQRELARAFHEAHVRSPTSIESVALAQQANLETRERKHEPRSLGDQRRTWRAEAIELLGSERAVEATIRAALHLPEDFAPVSMKTGWLRQVAADTLAELEQHRATWQRWHIYAEVQRQIRRADLPPEYLPEISRMIADEVVGLSVHLNPDLDSIPEPGALRRTDGSSVYRHAGRDRFSSTRVLEAEQRIVSAAAGTDAPRWTTDDVELAILAARITGTELNVDQQRLVRAMATSGRRVQLSIAPAGAGKTTAMRVLAKVWTEASADVLGLAPSAAAAAALHDATGMPCETLAKLAHDLDTQPDSALAAAVGPNTLLVVDEAGMADTITLERIIGVAMERGATVRLIGDDQQLAAIGAGGVLRDIARTSGAVRLEEVVRFDDPIEAEASLALREGNRGALGFYLDHDRIHCGDQESVLADVFDAWRREHEAGRDCLMLAPTHELVSELNERARTARLADGIPDDELRLRDGTHASVGDVVLTRCNERRLSLSGSDWVKNGDRWTVTGIRDGGLTVQHRDSGLVTVLPSEYVAAHVELGYASTVHTAQGLTADVMHSVITGEETRQLLYTMLTRGRVENHVHVITDHVGDEHELELPGISEQLTATGAVERVVARDGAAVSATSTRHDSATPEARLHDATTRYADAVALATQRILGAWDDESSAPGPLPWLPDVPAEVADHPRWGPYLAARARLVHSLAAEARNRADATLPSWFDDYDDVLTPALRADLAVWRAAHGVAAGERTMTGPVPADDRAARYRRTLLREIHSRYDDAVRVWERRVVEYIGRPDEHTLDVARELDKVRRQGHDPERLLKRAMTRPLPVEHPTSALAYRIRRLSRPKPAAVQRGWQPATSVPSRPPAHGPGLGL</sequence>
<evidence type="ECO:0000313" key="4">
    <source>
        <dbReference type="Proteomes" id="UP000291838"/>
    </source>
</evidence>
<dbReference type="InterPro" id="IPR027417">
    <property type="entry name" value="P-loop_NTPase"/>
</dbReference>
<dbReference type="Pfam" id="PF13604">
    <property type="entry name" value="AAA_30"/>
    <property type="match status" value="1"/>
</dbReference>
<dbReference type="EMBL" id="SDWS01000009">
    <property type="protein sequence ID" value="RYB88961.1"/>
    <property type="molecule type" value="Genomic_DNA"/>
</dbReference>
<evidence type="ECO:0000259" key="2">
    <source>
        <dbReference type="Pfam" id="PF08751"/>
    </source>
</evidence>
<dbReference type="Proteomes" id="UP000291838">
    <property type="component" value="Unassembled WGS sequence"/>
</dbReference>
<dbReference type="AlphaFoldDB" id="A0A4Q2RJS4"/>
<dbReference type="Gene3D" id="2.30.30.940">
    <property type="match status" value="1"/>
</dbReference>
<name>A0A4Q2RJS4_9ACTN</name>
<feature type="region of interest" description="Disordered" evidence="1">
    <location>
        <begin position="1168"/>
        <end position="1194"/>
    </location>
</feature>
<reference evidence="3 4" key="1">
    <citation type="submission" date="2019-01" db="EMBL/GenBank/DDBJ databases">
        <title>Novel species of Nocardioides.</title>
        <authorList>
            <person name="Liu Q."/>
            <person name="Xin Y.-H."/>
        </authorList>
    </citation>
    <scope>NUCLEOTIDE SEQUENCE [LARGE SCALE GENOMIC DNA]</scope>
    <source>
        <strain evidence="3 4">HLT3-15</strain>
    </source>
</reference>
<dbReference type="RefSeq" id="WP_129478278.1">
    <property type="nucleotide sequence ID" value="NZ_SDWS01000009.1"/>
</dbReference>
<keyword evidence="4" id="KW-1185">Reference proteome</keyword>
<dbReference type="SUPFAM" id="SSF55464">
    <property type="entry name" value="Origin of replication-binding domain, RBD-like"/>
    <property type="match status" value="1"/>
</dbReference>
<dbReference type="InterPro" id="IPR014862">
    <property type="entry name" value="TrwC"/>
</dbReference>
<proteinExistence type="predicted"/>
<dbReference type="Gene3D" id="3.40.50.300">
    <property type="entry name" value="P-loop containing nucleotide triphosphate hydrolases"/>
    <property type="match status" value="2"/>
</dbReference>
<protein>
    <submittedName>
        <fullName evidence="3">DNA primase</fullName>
    </submittedName>
</protein>
<accession>A0A4Q2RJS4</accession>
<feature type="domain" description="TrwC relaxase" evidence="2">
    <location>
        <begin position="8"/>
        <end position="384"/>
    </location>
</feature>
<dbReference type="SUPFAM" id="SSF52540">
    <property type="entry name" value="P-loop containing nucleoside triphosphate hydrolases"/>
    <property type="match status" value="2"/>
</dbReference>
<dbReference type="OrthoDB" id="4524286at2"/>
<comment type="caution">
    <text evidence="3">The sequence shown here is derived from an EMBL/GenBank/DDBJ whole genome shotgun (WGS) entry which is preliminary data.</text>
</comment>
<organism evidence="3 4">
    <name type="scientific">Nocardioides glacieisoli</name>
    <dbReference type="NCBI Taxonomy" id="1168730"/>
    <lineage>
        <taxon>Bacteria</taxon>
        <taxon>Bacillati</taxon>
        <taxon>Actinomycetota</taxon>
        <taxon>Actinomycetes</taxon>
        <taxon>Propionibacteriales</taxon>
        <taxon>Nocardioidaceae</taxon>
        <taxon>Nocardioides</taxon>
    </lineage>
</organism>
<dbReference type="CDD" id="cd18809">
    <property type="entry name" value="SF1_C_RecD"/>
    <property type="match status" value="1"/>
</dbReference>
<gene>
    <name evidence="3" type="ORF">EUA06_17780</name>
</gene>
<dbReference type="NCBIfam" id="NF041492">
    <property type="entry name" value="MobF"/>
    <property type="match status" value="1"/>
</dbReference>
<evidence type="ECO:0000256" key="1">
    <source>
        <dbReference type="SAM" id="MobiDB-lite"/>
    </source>
</evidence>
<evidence type="ECO:0000313" key="3">
    <source>
        <dbReference type="EMBL" id="RYB88961.1"/>
    </source>
</evidence>
<dbReference type="Pfam" id="PF08751">
    <property type="entry name" value="TrwC"/>
    <property type="match status" value="1"/>
</dbReference>